<dbReference type="AlphaFoldDB" id="A0A1I7ZS48"/>
<feature type="transmembrane region" description="Helical" evidence="1">
    <location>
        <begin position="90"/>
        <end position="113"/>
    </location>
</feature>
<sequence>MWVYLFEIRDEKRQGIKSFRFIRIKFIEVPHQTDIKYEEHKACGLDEKRQRIQSFRFIKIKLIDVHHQTDIKYEKHKAYGLERSETPEEIYGLMGLINAALFVALAIVLSCCLPPQIHSYDSIFLPQLAIVNFSSPSTLQVL</sequence>
<evidence type="ECO:0000313" key="3">
    <source>
        <dbReference type="WBParaSite" id="L893_g29062.t1"/>
    </source>
</evidence>
<keyword evidence="1" id="KW-0472">Membrane</keyword>
<keyword evidence="1" id="KW-1133">Transmembrane helix</keyword>
<accession>A0A1I7ZS48</accession>
<evidence type="ECO:0000256" key="1">
    <source>
        <dbReference type="SAM" id="Phobius"/>
    </source>
</evidence>
<evidence type="ECO:0000313" key="2">
    <source>
        <dbReference type="Proteomes" id="UP000095287"/>
    </source>
</evidence>
<proteinExistence type="predicted"/>
<organism evidence="2 3">
    <name type="scientific">Steinernema glaseri</name>
    <dbReference type="NCBI Taxonomy" id="37863"/>
    <lineage>
        <taxon>Eukaryota</taxon>
        <taxon>Metazoa</taxon>
        <taxon>Ecdysozoa</taxon>
        <taxon>Nematoda</taxon>
        <taxon>Chromadorea</taxon>
        <taxon>Rhabditida</taxon>
        <taxon>Tylenchina</taxon>
        <taxon>Panagrolaimomorpha</taxon>
        <taxon>Strongyloidoidea</taxon>
        <taxon>Steinernematidae</taxon>
        <taxon>Steinernema</taxon>
    </lineage>
</organism>
<dbReference type="Proteomes" id="UP000095287">
    <property type="component" value="Unplaced"/>
</dbReference>
<reference evidence="3" key="1">
    <citation type="submission" date="2016-11" db="UniProtKB">
        <authorList>
            <consortium name="WormBaseParasite"/>
        </authorList>
    </citation>
    <scope>IDENTIFICATION</scope>
</reference>
<keyword evidence="2" id="KW-1185">Reference proteome</keyword>
<name>A0A1I7ZS48_9BILA</name>
<dbReference type="WBParaSite" id="L893_g29062.t1">
    <property type="protein sequence ID" value="L893_g29062.t1"/>
    <property type="gene ID" value="L893_g29062"/>
</dbReference>
<protein>
    <submittedName>
        <fullName evidence="3">Transmembrane protein</fullName>
    </submittedName>
</protein>
<keyword evidence="1" id="KW-0812">Transmembrane</keyword>